<evidence type="ECO:0000256" key="3">
    <source>
        <dbReference type="ARBA" id="ARBA00022448"/>
    </source>
</evidence>
<accession>A0A6S6RYT1</accession>
<feature type="transmembrane region" description="Helical" evidence="11">
    <location>
        <begin position="132"/>
        <end position="150"/>
    </location>
</feature>
<feature type="transmembrane region" description="Helical" evidence="11">
    <location>
        <begin position="342"/>
        <end position="360"/>
    </location>
</feature>
<evidence type="ECO:0000256" key="4">
    <source>
        <dbReference type="ARBA" id="ARBA00022475"/>
    </source>
</evidence>
<evidence type="ECO:0000256" key="9">
    <source>
        <dbReference type="RuleBase" id="RU003346"/>
    </source>
</evidence>
<feature type="transmembrane region" description="Helical" evidence="11">
    <location>
        <begin position="301"/>
        <end position="322"/>
    </location>
</feature>
<keyword evidence="4" id="KW-1003">Cell membrane</keyword>
<dbReference type="NCBIfam" id="TIGR00879">
    <property type="entry name" value="SP"/>
    <property type="match status" value="1"/>
</dbReference>
<dbReference type="SUPFAM" id="SSF103473">
    <property type="entry name" value="MFS general substrate transporter"/>
    <property type="match status" value="1"/>
</dbReference>
<comment type="similarity">
    <text evidence="2 9">Belongs to the major facilitator superfamily. Sugar transporter (TC 2.A.1.1) family.</text>
</comment>
<dbReference type="PANTHER" id="PTHR48020:SF12">
    <property type="entry name" value="PROTON MYO-INOSITOL COTRANSPORTER"/>
    <property type="match status" value="1"/>
</dbReference>
<dbReference type="GO" id="GO:0005886">
    <property type="term" value="C:plasma membrane"/>
    <property type="evidence" value="ECO:0007669"/>
    <property type="project" value="UniProtKB-SubCell"/>
</dbReference>
<feature type="transmembrane region" description="Helical" evidence="11">
    <location>
        <begin position="220"/>
        <end position="238"/>
    </location>
</feature>
<dbReference type="GO" id="GO:0022857">
    <property type="term" value="F:transmembrane transporter activity"/>
    <property type="evidence" value="ECO:0007669"/>
    <property type="project" value="InterPro"/>
</dbReference>
<dbReference type="Proteomes" id="UP000560980">
    <property type="component" value="Unassembled WGS sequence"/>
</dbReference>
<evidence type="ECO:0000256" key="8">
    <source>
        <dbReference type="ARBA" id="ARBA00023136"/>
    </source>
</evidence>
<feature type="transmembrane region" description="Helical" evidence="11">
    <location>
        <begin position="61"/>
        <end position="90"/>
    </location>
</feature>
<keyword evidence="8 11" id="KW-0472">Membrane</keyword>
<comment type="subcellular location">
    <subcellularLocation>
        <location evidence="1">Cell membrane</location>
        <topology evidence="1">Multi-pass membrane protein</topology>
    </subcellularLocation>
</comment>
<dbReference type="InterPro" id="IPR005829">
    <property type="entry name" value="Sugar_transporter_CS"/>
</dbReference>
<dbReference type="Pfam" id="PF00083">
    <property type="entry name" value="Sugar_tr"/>
    <property type="match status" value="1"/>
</dbReference>
<sequence>MLKFFPQKFKNTKNQTNIQPTFSQTKKQTQTPKQHSNTNQTTTKTKPNQQNKKRKTKIVPLVWTSCSIIALVGILFGMDVGVISGVLPFITKEFNLSTSMTGWIVGSMMGGASVGVLATCIISQNLGRKKSLLVSSIFFCFGAILAVFATSTIILIIARIIIGFSVGSASFTAPLYLAEITPKSIRGMTISLYQFMVTFGILLAFISNLIFSYFQSWRCMFGILIVPSIILFCGILIIPDSPRWLASKNKKNEAIKILKKLRSSNFEVNKEIKEILNSLGTKNQSIGWNLFKKNINFRRSVILGIILQIIQQFTGMNVMMYFSPKIFEIAGFIGTKNQLLSTLLVGLVNVLSTIIAIILVDKLGRKPILYMGFTIMAIGMSILSLVLYLGTLHVIQYLSIISLLIFVSGFAMSAGPIIWIICAEIQPLYGRDFGISCSTIANWLANMLLGTFFLTLLSKLGGPLTFSLLALANISFIIFTIFVIPETKGISLEKIEKNLMNGKSLRNLGK</sequence>
<dbReference type="Gene3D" id="1.20.1250.20">
    <property type="entry name" value="MFS general substrate transporter like domains"/>
    <property type="match status" value="1"/>
</dbReference>
<dbReference type="PROSITE" id="PS50850">
    <property type="entry name" value="MFS"/>
    <property type="match status" value="1"/>
</dbReference>
<feature type="region of interest" description="Disordered" evidence="10">
    <location>
        <begin position="15"/>
        <end position="53"/>
    </location>
</feature>
<keyword evidence="6 11" id="KW-0812">Transmembrane</keyword>
<protein>
    <submittedName>
        <fullName evidence="13">Galactose transporter</fullName>
    </submittedName>
</protein>
<evidence type="ECO:0000256" key="1">
    <source>
        <dbReference type="ARBA" id="ARBA00004651"/>
    </source>
</evidence>
<evidence type="ECO:0000256" key="10">
    <source>
        <dbReference type="SAM" id="MobiDB-lite"/>
    </source>
</evidence>
<reference evidence="13 14" key="1">
    <citation type="submission" date="2019-12" db="EMBL/GenBank/DDBJ databases">
        <authorList>
            <person name="Santos-Garcia D."/>
            <person name="Santos-Garcia D."/>
            <person name="Santos-Garcia D."/>
        </authorList>
    </citation>
    <scope>NUCLEOTIDE SEQUENCE [LARGE SCALE GENOMIC DNA]</scope>
    <source>
        <strain evidence="13">SiSi</strain>
    </source>
</reference>
<dbReference type="InterPro" id="IPR003663">
    <property type="entry name" value="Sugar/inositol_transpt"/>
</dbReference>
<dbReference type="AlphaFoldDB" id="A0A6S6RYT1"/>
<feature type="transmembrane region" description="Helical" evidence="11">
    <location>
        <begin position="367"/>
        <end position="389"/>
    </location>
</feature>
<proteinExistence type="inferred from homology"/>
<feature type="transmembrane region" description="Helical" evidence="11">
    <location>
        <begin position="190"/>
        <end position="214"/>
    </location>
</feature>
<gene>
    <name evidence="13" type="primary">galP</name>
    <name evidence="13" type="ORF">SISI_0160</name>
</gene>
<evidence type="ECO:0000256" key="11">
    <source>
        <dbReference type="SAM" id="Phobius"/>
    </source>
</evidence>
<evidence type="ECO:0000313" key="14">
    <source>
        <dbReference type="Proteomes" id="UP000560980"/>
    </source>
</evidence>
<feature type="domain" description="Major facilitator superfamily (MFS) profile" evidence="12">
    <location>
        <begin position="65"/>
        <end position="488"/>
    </location>
</feature>
<feature type="compositionally biased region" description="Low complexity" evidence="10">
    <location>
        <begin position="19"/>
        <end position="50"/>
    </location>
</feature>
<dbReference type="InterPro" id="IPR050814">
    <property type="entry name" value="Myo-inositol_Transporter"/>
</dbReference>
<dbReference type="RefSeq" id="WP_259645836.1">
    <property type="nucleotide sequence ID" value="NZ_CACTJB010000002.1"/>
</dbReference>
<evidence type="ECO:0000256" key="2">
    <source>
        <dbReference type="ARBA" id="ARBA00010992"/>
    </source>
</evidence>
<evidence type="ECO:0000256" key="7">
    <source>
        <dbReference type="ARBA" id="ARBA00022989"/>
    </source>
</evidence>
<dbReference type="PROSITE" id="PS00216">
    <property type="entry name" value="SUGAR_TRANSPORT_1"/>
    <property type="match status" value="1"/>
</dbReference>
<evidence type="ECO:0000313" key="13">
    <source>
        <dbReference type="EMBL" id="CAA3706982.1"/>
    </source>
</evidence>
<evidence type="ECO:0000256" key="5">
    <source>
        <dbReference type="ARBA" id="ARBA00022597"/>
    </source>
</evidence>
<feature type="transmembrane region" description="Helical" evidence="11">
    <location>
        <begin position="156"/>
        <end position="178"/>
    </location>
</feature>
<dbReference type="InterPro" id="IPR036259">
    <property type="entry name" value="MFS_trans_sf"/>
</dbReference>
<evidence type="ECO:0000256" key="6">
    <source>
        <dbReference type="ARBA" id="ARBA00022692"/>
    </source>
</evidence>
<dbReference type="PANTHER" id="PTHR48020">
    <property type="entry name" value="PROTON MYO-INOSITOL COTRANSPORTER"/>
    <property type="match status" value="1"/>
</dbReference>
<name>A0A6S6RYT1_9GAMM</name>
<comment type="caution">
    <text evidence="13">The sequence shown here is derived from an EMBL/GenBank/DDBJ whole genome shotgun (WGS) entry which is preliminary data.</text>
</comment>
<keyword evidence="5" id="KW-0762">Sugar transport</keyword>
<evidence type="ECO:0000259" key="12">
    <source>
        <dbReference type="PROSITE" id="PS50850"/>
    </source>
</evidence>
<dbReference type="InterPro" id="IPR020846">
    <property type="entry name" value="MFS_dom"/>
</dbReference>
<feature type="transmembrane region" description="Helical" evidence="11">
    <location>
        <begin position="433"/>
        <end position="458"/>
    </location>
</feature>
<dbReference type="PRINTS" id="PR00171">
    <property type="entry name" value="SUGRTRNSPORT"/>
</dbReference>
<organism evidence="13 14">
    <name type="scientific">Candidatus Portiera aleyrodidarum</name>
    <name type="common">primary endosymbiont of Bemisia tabaci</name>
    <dbReference type="NCBI Taxonomy" id="91844"/>
    <lineage>
        <taxon>Bacteria</taxon>
        <taxon>Pseudomonadati</taxon>
        <taxon>Pseudomonadota</taxon>
        <taxon>Gammaproteobacteria</taxon>
        <taxon>Candidatus Johnevansiales</taxon>
        <taxon>Candidatus Johnevansiaceae</taxon>
        <taxon>Candidatus Portiera</taxon>
    </lineage>
</organism>
<dbReference type="FunFam" id="1.20.1250.20:FF:000218">
    <property type="entry name" value="facilitated trehalose transporter Tret1"/>
    <property type="match status" value="1"/>
</dbReference>
<keyword evidence="7 11" id="KW-1133">Transmembrane helix</keyword>
<dbReference type="InterPro" id="IPR005828">
    <property type="entry name" value="MFS_sugar_transport-like"/>
</dbReference>
<keyword evidence="3 9" id="KW-0813">Transport</keyword>
<feature type="transmembrane region" description="Helical" evidence="11">
    <location>
        <begin position="395"/>
        <end position="421"/>
    </location>
</feature>
<feature type="transmembrane region" description="Helical" evidence="11">
    <location>
        <begin position="102"/>
        <end position="120"/>
    </location>
</feature>
<dbReference type="EMBL" id="CACTJB010000002">
    <property type="protein sequence ID" value="CAA3706982.1"/>
    <property type="molecule type" value="Genomic_DNA"/>
</dbReference>
<feature type="transmembrane region" description="Helical" evidence="11">
    <location>
        <begin position="464"/>
        <end position="484"/>
    </location>
</feature>
<dbReference type="PROSITE" id="PS00217">
    <property type="entry name" value="SUGAR_TRANSPORT_2"/>
    <property type="match status" value="1"/>
</dbReference>